<evidence type="ECO:0000313" key="2">
    <source>
        <dbReference type="EMBL" id="CAH1779602.1"/>
    </source>
</evidence>
<dbReference type="PANTHER" id="PTHR21381:SF3">
    <property type="entry name" value="SGC REGION PROTEIN SGCQ-RELATED"/>
    <property type="match status" value="1"/>
</dbReference>
<organism evidence="2 3">
    <name type="scientific">Owenia fusiformis</name>
    <name type="common">Polychaete worm</name>
    <dbReference type="NCBI Taxonomy" id="6347"/>
    <lineage>
        <taxon>Eukaryota</taxon>
        <taxon>Metazoa</taxon>
        <taxon>Spiralia</taxon>
        <taxon>Lophotrochozoa</taxon>
        <taxon>Annelida</taxon>
        <taxon>Polychaeta</taxon>
        <taxon>Sedentaria</taxon>
        <taxon>Canalipalpata</taxon>
        <taxon>Sabellida</taxon>
        <taxon>Oweniida</taxon>
        <taxon>Oweniidae</taxon>
        <taxon>Owenia</taxon>
    </lineage>
</organism>
<reference evidence="2" key="1">
    <citation type="submission" date="2022-03" db="EMBL/GenBank/DDBJ databases">
        <authorList>
            <person name="Martin C."/>
        </authorList>
    </citation>
    <scope>NUCLEOTIDE SEQUENCE</scope>
</reference>
<evidence type="ECO:0000256" key="1">
    <source>
        <dbReference type="ARBA" id="ARBA00006007"/>
    </source>
</evidence>
<dbReference type="InterPro" id="IPR005137">
    <property type="entry name" value="BtpA"/>
</dbReference>
<comment type="similarity">
    <text evidence="1">Belongs to the BtpA family.</text>
</comment>
<comment type="caution">
    <text evidence="2">The sequence shown here is derived from an EMBL/GenBank/DDBJ whole genome shotgun (WGS) entry which is preliminary data.</text>
</comment>
<evidence type="ECO:0000313" key="3">
    <source>
        <dbReference type="Proteomes" id="UP000749559"/>
    </source>
</evidence>
<dbReference type="Pfam" id="PF03437">
    <property type="entry name" value="BtpA"/>
    <property type="match status" value="1"/>
</dbReference>
<accession>A0A8J1TTF9</accession>
<dbReference type="PANTHER" id="PTHR21381">
    <property type="entry name" value="ZGC:162297"/>
    <property type="match status" value="1"/>
</dbReference>
<dbReference type="PIRSF" id="PIRSF005956">
    <property type="entry name" value="BtpA"/>
    <property type="match status" value="1"/>
</dbReference>
<name>A0A8J1TTF9_OWEFU</name>
<dbReference type="InterPro" id="IPR011060">
    <property type="entry name" value="RibuloseP-bd_barrel"/>
</dbReference>
<dbReference type="NCBIfam" id="TIGR00259">
    <property type="entry name" value="thylakoid_BtpA"/>
    <property type="match status" value="1"/>
</dbReference>
<dbReference type="Proteomes" id="UP000749559">
    <property type="component" value="Unassembled WGS sequence"/>
</dbReference>
<dbReference type="EMBL" id="CAIIXF020000003">
    <property type="protein sequence ID" value="CAH1779602.1"/>
    <property type="molecule type" value="Genomic_DNA"/>
</dbReference>
<dbReference type="OrthoDB" id="10045006at2759"/>
<sequence>MSLGFRQLFPRGRSVVIGMIHLRALPGTPRNRKSIGEISEIACKEANMYAESGIDGLIIENMHDIPYLHKYHIGPEVTASMARVCRDVRSMYPTMPLGVQILAGANKEALAVAKATELNFIRAEGFVFSHIADEGLMHACAGELLRYRRTIEAEHISILTDIKKKHSAHSITSDVSIEETAHGAEFFLSDGLILTGSATGQQADVEQLKGVKSKVNLPVLIGSGITKHNVNDYSAADGFIVGSYFKKNGHWNEELDTDRIKRFMDEVCI</sequence>
<proteinExistence type="inferred from homology"/>
<gene>
    <name evidence="2" type="ORF">OFUS_LOCUS6401</name>
</gene>
<keyword evidence="3" id="KW-1185">Reference proteome</keyword>
<protein>
    <submittedName>
        <fullName evidence="2">Uncharacterized protein</fullName>
    </submittedName>
</protein>
<dbReference type="SUPFAM" id="SSF51366">
    <property type="entry name" value="Ribulose-phoshate binding barrel"/>
    <property type="match status" value="1"/>
</dbReference>
<dbReference type="AlphaFoldDB" id="A0A8J1TTF9"/>